<dbReference type="PROSITE" id="PS00109">
    <property type="entry name" value="PROTEIN_KINASE_TYR"/>
    <property type="match status" value="1"/>
</dbReference>
<accession>A0AAW3JSG1</accession>
<keyword evidence="4" id="KW-1185">Reference proteome</keyword>
<dbReference type="Pfam" id="PF00069">
    <property type="entry name" value="Pkinase"/>
    <property type="match status" value="1"/>
</dbReference>
<feature type="transmembrane region" description="Helical" evidence="1">
    <location>
        <begin position="288"/>
        <end position="307"/>
    </location>
</feature>
<dbReference type="SUPFAM" id="SSF56112">
    <property type="entry name" value="Protein kinase-like (PK-like)"/>
    <property type="match status" value="1"/>
</dbReference>
<dbReference type="InterPro" id="IPR011009">
    <property type="entry name" value="Kinase-like_dom_sf"/>
</dbReference>
<dbReference type="GO" id="GO:0004672">
    <property type="term" value="F:protein kinase activity"/>
    <property type="evidence" value="ECO:0007669"/>
    <property type="project" value="InterPro"/>
</dbReference>
<feature type="transmembrane region" description="Helical" evidence="1">
    <location>
        <begin position="319"/>
        <end position="338"/>
    </location>
</feature>
<dbReference type="Gene3D" id="1.10.510.10">
    <property type="entry name" value="Transferase(Phosphotransferase) domain 1"/>
    <property type="match status" value="1"/>
</dbReference>
<dbReference type="InterPro" id="IPR000719">
    <property type="entry name" value="Prot_kinase_dom"/>
</dbReference>
<feature type="domain" description="Protein kinase" evidence="2">
    <location>
        <begin position="15"/>
        <end position="261"/>
    </location>
</feature>
<reference evidence="3 4" key="1">
    <citation type="submission" date="2015-10" db="EMBL/GenBank/DDBJ databases">
        <title>Butyribacter intestini gen. nov., sp. nov., a butyric acid-producing bacterium of the family Lachnospiraceae isolated from the human faeces.</title>
        <authorList>
            <person name="Zou Y."/>
            <person name="Xue W."/>
            <person name="Luo G."/>
            <person name="Lv M."/>
        </authorList>
    </citation>
    <scope>NUCLEOTIDE SEQUENCE [LARGE SCALE GENOMIC DNA]</scope>
    <source>
        <strain evidence="3 4">TF01-11</strain>
    </source>
</reference>
<gene>
    <name evidence="3" type="ORF">APZ18_11450</name>
</gene>
<keyword evidence="1" id="KW-0812">Transmembrane</keyword>
<comment type="caution">
    <text evidence="3">The sequence shown here is derived from an EMBL/GenBank/DDBJ whole genome shotgun (WGS) entry which is preliminary data.</text>
</comment>
<dbReference type="AlphaFoldDB" id="A0AAW3JSG1"/>
<dbReference type="CDD" id="cd14014">
    <property type="entry name" value="STKc_PknB_like"/>
    <property type="match status" value="1"/>
</dbReference>
<dbReference type="PROSITE" id="PS50011">
    <property type="entry name" value="PROTEIN_KINASE_DOM"/>
    <property type="match status" value="1"/>
</dbReference>
<dbReference type="PANTHER" id="PTHR44167:SF24">
    <property type="entry name" value="SERINE_THREONINE-PROTEIN KINASE CHK2"/>
    <property type="match status" value="1"/>
</dbReference>
<dbReference type="RefSeq" id="WP_055945067.1">
    <property type="nucleotide sequence ID" value="NZ_LLKB01000005.1"/>
</dbReference>
<keyword evidence="1" id="KW-1133">Transmembrane helix</keyword>
<sequence>MENINLKTALLNEQYEKIALFGENNDRKTWLVRQKNSNKIFVLKEIEIENISIYESLQYIKNRHLAAVKNIIEIENKAVVIEEYISGDILADKIENKNITKEDALEYTCQLFEVLSELEKVNIVHRDITPKNILISSDNVVKLIDFGISRKTKEGRTKDTTVLGTAGYAAPEQFGFMQTDIRSDIYSVGVVFHEMLTGKMPEGNKCICYDYKEFIQKCINISPENRFQTACQAYKELMKNYIHYDAKLNENAVKFTNSAYKTTGKQDTASVKKDYDYSKMPGFRSGALWKKILGVCVYVFLVTVMAVGFEKCKGNTQAVMYECAAAFMYVFSTVVIAGNYKNWYNRMPIYKDMDSVVKMFSRVILSIMIFYAGIQIEEYMKTIVK</sequence>
<proteinExistence type="predicted"/>
<feature type="transmembrane region" description="Helical" evidence="1">
    <location>
        <begin position="359"/>
        <end position="376"/>
    </location>
</feature>
<evidence type="ECO:0000313" key="3">
    <source>
        <dbReference type="EMBL" id="KQC85295.1"/>
    </source>
</evidence>
<dbReference type="Proteomes" id="UP000050833">
    <property type="component" value="Unassembled WGS sequence"/>
</dbReference>
<protein>
    <recommendedName>
        <fullName evidence="2">Protein kinase domain-containing protein</fullName>
    </recommendedName>
</protein>
<dbReference type="EMBL" id="LLKB01000005">
    <property type="protein sequence ID" value="KQC85295.1"/>
    <property type="molecule type" value="Genomic_DNA"/>
</dbReference>
<organism evidence="3 4">
    <name type="scientific">Butyribacter intestini</name>
    <dbReference type="NCBI Taxonomy" id="1703332"/>
    <lineage>
        <taxon>Bacteria</taxon>
        <taxon>Bacillati</taxon>
        <taxon>Bacillota</taxon>
        <taxon>Clostridia</taxon>
        <taxon>Lachnospirales</taxon>
        <taxon>Lachnospiraceae</taxon>
        <taxon>Butyribacter</taxon>
    </lineage>
</organism>
<dbReference type="GO" id="GO:0005524">
    <property type="term" value="F:ATP binding"/>
    <property type="evidence" value="ECO:0007669"/>
    <property type="project" value="InterPro"/>
</dbReference>
<evidence type="ECO:0000313" key="4">
    <source>
        <dbReference type="Proteomes" id="UP000050833"/>
    </source>
</evidence>
<evidence type="ECO:0000256" key="1">
    <source>
        <dbReference type="SAM" id="Phobius"/>
    </source>
</evidence>
<name>A0AAW3JSG1_9FIRM</name>
<dbReference type="PANTHER" id="PTHR44167">
    <property type="entry name" value="OVARIAN-SPECIFIC SERINE/THREONINE-PROTEIN KINASE LOK-RELATED"/>
    <property type="match status" value="1"/>
</dbReference>
<evidence type="ECO:0000259" key="2">
    <source>
        <dbReference type="PROSITE" id="PS50011"/>
    </source>
</evidence>
<keyword evidence="1" id="KW-0472">Membrane</keyword>
<dbReference type="InterPro" id="IPR008266">
    <property type="entry name" value="Tyr_kinase_AS"/>
</dbReference>